<comment type="pathway">
    <text evidence="3">Secondary metabolite biosynthesis.</text>
</comment>
<evidence type="ECO:0000313" key="18">
    <source>
        <dbReference type="Proteomes" id="UP000006352"/>
    </source>
</evidence>
<organism evidence="17 18">
    <name type="scientific">Fibroporia radiculosa</name>
    <dbReference type="NCBI Taxonomy" id="599839"/>
    <lineage>
        <taxon>Eukaryota</taxon>
        <taxon>Fungi</taxon>
        <taxon>Dikarya</taxon>
        <taxon>Basidiomycota</taxon>
        <taxon>Agaricomycotina</taxon>
        <taxon>Agaricomycetes</taxon>
        <taxon>Polyporales</taxon>
        <taxon>Fibroporiaceae</taxon>
        <taxon>Fibroporia</taxon>
    </lineage>
</organism>
<comment type="cofactor">
    <cofactor evidence="1 13">
        <name>heme</name>
        <dbReference type="ChEBI" id="CHEBI:30413"/>
    </cofactor>
</comment>
<sequence length="552" mass="60803">MASIPALAGAAILALASYFAYCARWAGRRARLPPGPTPVPVLGNAHQLLEYHQHTFAAWGRQFGPIVYARFFNVDAIILNSLEVAEDLLDKRGAIYSDRPNMVMLDDNRLQAEPGPPPAQRPVAAAASLGPQFGRHNAGAREPSSYPASRVAEAADRPDSGTRGLHLTRQEVGKTAERSWDDAHPKDVRRYPSALMMQIAYGYPVQSADDELVVLADRALDETFTLGNFASTAVDLVPILRHMPEWMPGAGFKRRALKTRKLVQAMMSTPYEIVRREMVAMASHVNARKSHVPPLQALGVAKPSFLRSLLEDKEKTGQLTPEEENELKCVSNIFYIAGSETVATALVSFVLAMVLHPAVLQKARAEMDGVVGCARLPDLEDRDALPYLECVLKETYRWNPSSPLGVAHRVKEDDEYDGYSIPGGSMVIANIWGMMRDPNIYPEPERFKPERFEKRDATDARTMDPRRAVFGFGRRACPGLDLGDISLWLAIARIVATLDIRKARDSAGAEITPAPAFSPGMASRPMPFLCDIRPRSKQATQLVEELLESVAA</sequence>
<evidence type="ECO:0000256" key="15">
    <source>
        <dbReference type="SAM" id="MobiDB-lite"/>
    </source>
</evidence>
<evidence type="ECO:0000256" key="6">
    <source>
        <dbReference type="ARBA" id="ARBA00022692"/>
    </source>
</evidence>
<dbReference type="OrthoDB" id="2789670at2759"/>
<dbReference type="Proteomes" id="UP000006352">
    <property type="component" value="Unassembled WGS sequence"/>
</dbReference>
<evidence type="ECO:0000256" key="1">
    <source>
        <dbReference type="ARBA" id="ARBA00001971"/>
    </source>
</evidence>
<evidence type="ECO:0000256" key="11">
    <source>
        <dbReference type="ARBA" id="ARBA00023033"/>
    </source>
</evidence>
<evidence type="ECO:0000256" key="2">
    <source>
        <dbReference type="ARBA" id="ARBA00004370"/>
    </source>
</evidence>
<keyword evidence="7 13" id="KW-0479">Metal-binding</keyword>
<dbReference type="AlphaFoldDB" id="J4H481"/>
<dbReference type="InParanoid" id="J4H481"/>
<dbReference type="GeneID" id="24099445"/>
<evidence type="ECO:0000256" key="9">
    <source>
        <dbReference type="ARBA" id="ARBA00023002"/>
    </source>
</evidence>
<dbReference type="CDD" id="cd11065">
    <property type="entry name" value="CYP64-like"/>
    <property type="match status" value="1"/>
</dbReference>
<dbReference type="GO" id="GO:0016020">
    <property type="term" value="C:membrane"/>
    <property type="evidence" value="ECO:0007669"/>
    <property type="project" value="UniProtKB-SubCell"/>
</dbReference>
<dbReference type="SUPFAM" id="SSF48264">
    <property type="entry name" value="Cytochrome P450"/>
    <property type="match status" value="1"/>
</dbReference>
<keyword evidence="6 16" id="KW-0812">Transmembrane</keyword>
<keyword evidence="9 14" id="KW-0560">Oxidoreductase</keyword>
<evidence type="ECO:0000256" key="5">
    <source>
        <dbReference type="ARBA" id="ARBA00022617"/>
    </source>
</evidence>
<evidence type="ECO:0000256" key="8">
    <source>
        <dbReference type="ARBA" id="ARBA00022989"/>
    </source>
</evidence>
<evidence type="ECO:0000256" key="10">
    <source>
        <dbReference type="ARBA" id="ARBA00023004"/>
    </source>
</evidence>
<gene>
    <name evidence="17" type="ORF">FIBRA_06715</name>
</gene>
<feature type="region of interest" description="Disordered" evidence="15">
    <location>
        <begin position="132"/>
        <end position="165"/>
    </location>
</feature>
<dbReference type="HOGENOM" id="CLU_001570_2_3_1"/>
<keyword evidence="8 16" id="KW-1133">Transmembrane helix</keyword>
<keyword evidence="11 14" id="KW-0503">Monooxygenase</keyword>
<reference evidence="17 18" key="1">
    <citation type="journal article" date="2012" name="Appl. Environ. Microbiol.">
        <title>Short-read sequencing for genomic analysis of the brown rot fungus Fibroporia radiculosa.</title>
        <authorList>
            <person name="Tang J.D."/>
            <person name="Perkins A.D."/>
            <person name="Sonstegard T.S."/>
            <person name="Schroeder S.G."/>
            <person name="Burgess S.C."/>
            <person name="Diehl S.V."/>
        </authorList>
    </citation>
    <scope>NUCLEOTIDE SEQUENCE [LARGE SCALE GENOMIC DNA]</scope>
    <source>
        <strain evidence="17 18">TFFH 294</strain>
    </source>
</reference>
<dbReference type="RefSeq" id="XP_012183817.1">
    <property type="nucleotide sequence ID" value="XM_012328427.1"/>
</dbReference>
<keyword evidence="5 13" id="KW-0349">Heme</keyword>
<dbReference type="InterPro" id="IPR002401">
    <property type="entry name" value="Cyt_P450_E_grp-I"/>
</dbReference>
<dbReference type="InterPro" id="IPR017972">
    <property type="entry name" value="Cyt_P450_CS"/>
</dbReference>
<dbReference type="STRING" id="599839.J4H481"/>
<dbReference type="InterPro" id="IPR036396">
    <property type="entry name" value="Cyt_P450_sf"/>
</dbReference>
<evidence type="ECO:0008006" key="19">
    <source>
        <dbReference type="Google" id="ProtNLM"/>
    </source>
</evidence>
<evidence type="ECO:0000256" key="16">
    <source>
        <dbReference type="SAM" id="Phobius"/>
    </source>
</evidence>
<dbReference type="PROSITE" id="PS00086">
    <property type="entry name" value="CYTOCHROME_P450"/>
    <property type="match status" value="1"/>
</dbReference>
<dbReference type="PANTHER" id="PTHR46300:SF5">
    <property type="entry name" value="CYTOCHROME P450"/>
    <property type="match status" value="1"/>
</dbReference>
<evidence type="ECO:0000256" key="12">
    <source>
        <dbReference type="ARBA" id="ARBA00023136"/>
    </source>
</evidence>
<dbReference type="GO" id="GO:0004497">
    <property type="term" value="F:monooxygenase activity"/>
    <property type="evidence" value="ECO:0007669"/>
    <property type="project" value="UniProtKB-KW"/>
</dbReference>
<dbReference type="GO" id="GO:0016705">
    <property type="term" value="F:oxidoreductase activity, acting on paired donors, with incorporation or reduction of molecular oxygen"/>
    <property type="evidence" value="ECO:0007669"/>
    <property type="project" value="InterPro"/>
</dbReference>
<protein>
    <recommendedName>
        <fullName evidence="19">Cytochrome P450</fullName>
    </recommendedName>
</protein>
<dbReference type="GO" id="GO:0005506">
    <property type="term" value="F:iron ion binding"/>
    <property type="evidence" value="ECO:0007669"/>
    <property type="project" value="InterPro"/>
</dbReference>
<dbReference type="PANTHER" id="PTHR46300">
    <property type="entry name" value="P450, PUTATIVE (EUROFUNG)-RELATED-RELATED"/>
    <property type="match status" value="1"/>
</dbReference>
<evidence type="ECO:0000256" key="4">
    <source>
        <dbReference type="ARBA" id="ARBA00010617"/>
    </source>
</evidence>
<keyword evidence="10 13" id="KW-0408">Iron</keyword>
<name>J4H481_9APHY</name>
<proteinExistence type="inferred from homology"/>
<accession>J4H481</accession>
<evidence type="ECO:0000313" key="17">
    <source>
        <dbReference type="EMBL" id="CCM04534.1"/>
    </source>
</evidence>
<comment type="similarity">
    <text evidence="4 14">Belongs to the cytochrome P450 family.</text>
</comment>
<dbReference type="PRINTS" id="PR00463">
    <property type="entry name" value="EP450I"/>
</dbReference>
<evidence type="ECO:0000256" key="14">
    <source>
        <dbReference type="RuleBase" id="RU000461"/>
    </source>
</evidence>
<comment type="subcellular location">
    <subcellularLocation>
        <location evidence="2">Membrane</location>
    </subcellularLocation>
</comment>
<dbReference type="GO" id="GO:0020037">
    <property type="term" value="F:heme binding"/>
    <property type="evidence" value="ECO:0007669"/>
    <property type="project" value="InterPro"/>
</dbReference>
<evidence type="ECO:0000256" key="13">
    <source>
        <dbReference type="PIRSR" id="PIRSR602401-1"/>
    </source>
</evidence>
<evidence type="ECO:0000256" key="7">
    <source>
        <dbReference type="ARBA" id="ARBA00022723"/>
    </source>
</evidence>
<dbReference type="InterPro" id="IPR050364">
    <property type="entry name" value="Cytochrome_P450_fung"/>
</dbReference>
<feature type="transmembrane region" description="Helical" evidence="16">
    <location>
        <begin position="333"/>
        <end position="355"/>
    </location>
</feature>
<feature type="binding site" description="axial binding residue" evidence="13">
    <location>
        <position position="477"/>
    </location>
    <ligand>
        <name>heme</name>
        <dbReference type="ChEBI" id="CHEBI:30413"/>
    </ligand>
    <ligandPart>
        <name>Fe</name>
        <dbReference type="ChEBI" id="CHEBI:18248"/>
    </ligandPart>
</feature>
<dbReference type="Gene3D" id="1.10.630.10">
    <property type="entry name" value="Cytochrome P450"/>
    <property type="match status" value="1"/>
</dbReference>
<dbReference type="Pfam" id="PF00067">
    <property type="entry name" value="p450"/>
    <property type="match status" value="2"/>
</dbReference>
<dbReference type="InterPro" id="IPR001128">
    <property type="entry name" value="Cyt_P450"/>
</dbReference>
<evidence type="ECO:0000256" key="3">
    <source>
        <dbReference type="ARBA" id="ARBA00005179"/>
    </source>
</evidence>
<keyword evidence="12 16" id="KW-0472">Membrane</keyword>
<dbReference type="EMBL" id="HE797160">
    <property type="protein sequence ID" value="CCM04534.1"/>
    <property type="molecule type" value="Genomic_DNA"/>
</dbReference>
<keyword evidence="18" id="KW-1185">Reference proteome</keyword>